<reference evidence="3 4" key="1">
    <citation type="submission" date="2015-06" db="EMBL/GenBank/DDBJ databases">
        <title>Improved classification and identification of acetic acid bacteria using matrix-assisted laser desorption/ionization time-of-flight mass spectrometry; Gluconobacter nephelii and Gluconobacter uchimurae are later heterotypic synonyms of Gluconobacter japonicus and Gluconobacter oxydans, respectively.</title>
        <authorList>
            <person name="Li L."/>
            <person name="Cleenwerck I."/>
            <person name="De Vuyst L."/>
            <person name="Vandamme P."/>
        </authorList>
    </citation>
    <scope>NUCLEOTIDE SEQUENCE [LARGE SCALE GENOMIC DNA]</scope>
    <source>
        <strain evidence="3 4">LMG 1552</strain>
    </source>
</reference>
<sequence length="230" mass="24727">MKKILSGAMMLAVMMGSLSAPALAKPTAEQQHKMDQQLKAMGLPPGLGRWVDDPAEIHQVTLAPLFEKPFACSEHPLGQLHGAGDALGTDCMVVGGFETDRGFAKMYRGDGTKNTDWYGWHTPVHAPIDGVVKYIHLNTETNTPGTMGKPPASMMLFERADGVTVVYAHLTEPVVKVGDHVTAGQVVAIDGNNGVARNPHIHVGAYRGGEPLQIRWDLRAMGKIPGMTDN</sequence>
<dbReference type="PANTHER" id="PTHR21666:SF285">
    <property type="entry name" value="M23 FAMILY METALLOPEPTIDASE"/>
    <property type="match status" value="1"/>
</dbReference>
<feature type="chain" id="PRO_5007553892" evidence="1">
    <location>
        <begin position="25"/>
        <end position="230"/>
    </location>
</feature>
<dbReference type="SUPFAM" id="SSF51261">
    <property type="entry name" value="Duplicated hybrid motif"/>
    <property type="match status" value="1"/>
</dbReference>
<evidence type="ECO:0000256" key="1">
    <source>
        <dbReference type="SAM" id="SignalP"/>
    </source>
</evidence>
<dbReference type="Pfam" id="PF01551">
    <property type="entry name" value="Peptidase_M23"/>
    <property type="match status" value="1"/>
</dbReference>
<dbReference type="InterPro" id="IPR016047">
    <property type="entry name" value="M23ase_b-sheet_dom"/>
</dbReference>
<dbReference type="GO" id="GO:0004222">
    <property type="term" value="F:metalloendopeptidase activity"/>
    <property type="evidence" value="ECO:0007669"/>
    <property type="project" value="TreeGrafter"/>
</dbReference>
<dbReference type="PANTHER" id="PTHR21666">
    <property type="entry name" value="PEPTIDASE-RELATED"/>
    <property type="match status" value="1"/>
</dbReference>
<comment type="caution">
    <text evidence="3">The sequence shown here is derived from an EMBL/GenBank/DDBJ whole genome shotgun (WGS) entry which is preliminary data.</text>
</comment>
<name>A0A149RUJ6_9PROT</name>
<dbReference type="RefSeq" id="WP_061507668.1">
    <property type="nucleotide sequence ID" value="NZ_LHZF01000143.1"/>
</dbReference>
<evidence type="ECO:0000313" key="4">
    <source>
        <dbReference type="Proteomes" id="UP000075526"/>
    </source>
</evidence>
<dbReference type="Gene3D" id="2.70.70.10">
    <property type="entry name" value="Glucose Permease (Domain IIA)"/>
    <property type="match status" value="1"/>
</dbReference>
<proteinExistence type="predicted"/>
<dbReference type="AlphaFoldDB" id="A0A149RUJ6"/>
<evidence type="ECO:0000313" key="3">
    <source>
        <dbReference type="EMBL" id="KXV17898.1"/>
    </source>
</evidence>
<dbReference type="InterPro" id="IPR011055">
    <property type="entry name" value="Dup_hybrid_motif"/>
</dbReference>
<gene>
    <name evidence="3" type="ORF">AD933_03805</name>
</gene>
<dbReference type="Proteomes" id="UP000075526">
    <property type="component" value="Unassembled WGS sequence"/>
</dbReference>
<dbReference type="CDD" id="cd12797">
    <property type="entry name" value="M23_peptidase"/>
    <property type="match status" value="1"/>
</dbReference>
<keyword evidence="1" id="KW-0732">Signal</keyword>
<feature type="signal peptide" evidence="1">
    <location>
        <begin position="1"/>
        <end position="24"/>
    </location>
</feature>
<evidence type="ECO:0000259" key="2">
    <source>
        <dbReference type="Pfam" id="PF01551"/>
    </source>
</evidence>
<dbReference type="PATRIC" id="fig|178901.13.peg.2641"/>
<dbReference type="InterPro" id="IPR050570">
    <property type="entry name" value="Cell_wall_metabolism_enzyme"/>
</dbReference>
<dbReference type="EMBL" id="LHZF01000143">
    <property type="protein sequence ID" value="KXV17898.1"/>
    <property type="molecule type" value="Genomic_DNA"/>
</dbReference>
<protein>
    <submittedName>
        <fullName evidence="3">Peptidase</fullName>
    </submittedName>
</protein>
<feature type="domain" description="M23ase beta-sheet core" evidence="2">
    <location>
        <begin position="121"/>
        <end position="212"/>
    </location>
</feature>
<accession>A0A149RUJ6</accession>
<organism evidence="3 4">
    <name type="scientific">Acetobacter malorum</name>
    <dbReference type="NCBI Taxonomy" id="178901"/>
    <lineage>
        <taxon>Bacteria</taxon>
        <taxon>Pseudomonadati</taxon>
        <taxon>Pseudomonadota</taxon>
        <taxon>Alphaproteobacteria</taxon>
        <taxon>Acetobacterales</taxon>
        <taxon>Acetobacteraceae</taxon>
        <taxon>Acetobacter</taxon>
    </lineage>
</organism>